<evidence type="ECO:0000256" key="4">
    <source>
        <dbReference type="ARBA" id="ARBA00022723"/>
    </source>
</evidence>
<dbReference type="NCBIfam" id="TIGR02656">
    <property type="entry name" value="cyanin_plasto"/>
    <property type="match status" value="1"/>
</dbReference>
<evidence type="ECO:0000256" key="2">
    <source>
        <dbReference type="ARBA" id="ARBA00005338"/>
    </source>
</evidence>
<evidence type="ECO:0000256" key="5">
    <source>
        <dbReference type="ARBA" id="ARBA00022982"/>
    </source>
</evidence>
<keyword evidence="10" id="KW-0732">Signal</keyword>
<dbReference type="GO" id="GO:0005507">
    <property type="term" value="F:copper ion binding"/>
    <property type="evidence" value="ECO:0007669"/>
    <property type="project" value="InterPro"/>
</dbReference>
<proteinExistence type="inferred from homology"/>
<dbReference type="GO" id="GO:0009055">
    <property type="term" value="F:electron transfer activity"/>
    <property type="evidence" value="ECO:0007669"/>
    <property type="project" value="InterPro"/>
</dbReference>
<keyword evidence="5" id="KW-0249">Electron transport</keyword>
<dbReference type="EMBL" id="PQWO01000007">
    <property type="protein sequence ID" value="PZD73100.1"/>
    <property type="molecule type" value="Genomic_DNA"/>
</dbReference>
<organism evidence="12 13">
    <name type="scientific">Acaryochloris thomasi RCC1774</name>
    <dbReference type="NCBI Taxonomy" id="1764569"/>
    <lineage>
        <taxon>Bacteria</taxon>
        <taxon>Bacillati</taxon>
        <taxon>Cyanobacteriota</taxon>
        <taxon>Cyanophyceae</taxon>
        <taxon>Acaryochloridales</taxon>
        <taxon>Acaryochloridaceae</taxon>
        <taxon>Acaryochloris</taxon>
        <taxon>Acaryochloris thomasi</taxon>
    </lineage>
</organism>
<evidence type="ECO:0000256" key="6">
    <source>
        <dbReference type="ARBA" id="ARBA00023008"/>
    </source>
</evidence>
<evidence type="ECO:0000313" key="13">
    <source>
        <dbReference type="Proteomes" id="UP000248857"/>
    </source>
</evidence>
<comment type="subcellular location">
    <subcellularLocation>
        <location evidence="1">Membrane</location>
        <topology evidence="1">Peripheral membrane protein</topology>
    </subcellularLocation>
</comment>
<dbReference type="AlphaFoldDB" id="A0A2W1JHS6"/>
<dbReference type="PRINTS" id="PR00156">
    <property type="entry name" value="COPPERBLUE"/>
</dbReference>
<evidence type="ECO:0000256" key="1">
    <source>
        <dbReference type="ARBA" id="ARBA00004170"/>
    </source>
</evidence>
<accession>A0A2W1JHS6</accession>
<keyword evidence="4 9" id="KW-0479">Metal-binding</keyword>
<dbReference type="InterPro" id="IPR008972">
    <property type="entry name" value="Cupredoxin"/>
</dbReference>
<sequence>MMSFLKSLVHRIAPVLFSMCLTLGVIASASPALANTVSVEMGQGGMLAYSPAEVTISPGDTVHFDVGLAGPHNVVFDSANSAGEASSLSHNALEMSGGFDVSFPADATAGEYAYYCEPHRGAGMVGKIVVQ</sequence>
<evidence type="ECO:0000313" key="12">
    <source>
        <dbReference type="EMBL" id="PZD73100.1"/>
    </source>
</evidence>
<protein>
    <submittedName>
        <fullName evidence="12">Plastocyanin</fullName>
    </submittedName>
</protein>
<dbReference type="PROSITE" id="PS00196">
    <property type="entry name" value="COPPER_BLUE"/>
    <property type="match status" value="1"/>
</dbReference>
<comment type="cofactor">
    <cofactor evidence="9">
        <name>Cu(2+)</name>
        <dbReference type="ChEBI" id="CHEBI:29036"/>
    </cofactor>
    <text evidence="9">The crystal structure with reduced Cu(1+) has also been determined.</text>
</comment>
<name>A0A2W1JHS6_9CYAN</name>
<dbReference type="PANTHER" id="PTHR34192">
    <property type="entry name" value="PLASTOCYANIN MAJOR ISOFORM, CHLOROPLASTIC-RELATED"/>
    <property type="match status" value="1"/>
</dbReference>
<comment type="similarity">
    <text evidence="2">Belongs to the plastocyanin family.</text>
</comment>
<dbReference type="Pfam" id="PF00127">
    <property type="entry name" value="Copper-bind"/>
    <property type="match status" value="1"/>
</dbReference>
<evidence type="ECO:0000256" key="3">
    <source>
        <dbReference type="ARBA" id="ARBA00022448"/>
    </source>
</evidence>
<dbReference type="InterPro" id="IPR002387">
    <property type="entry name" value="Plastocyanin"/>
</dbReference>
<keyword evidence="3" id="KW-0813">Transport</keyword>
<feature type="signal peptide" evidence="10">
    <location>
        <begin position="1"/>
        <end position="34"/>
    </location>
</feature>
<feature type="binding site" evidence="9">
    <location>
        <position position="124"/>
    </location>
    <ligand>
        <name>Cu cation</name>
        <dbReference type="ChEBI" id="CHEBI:23378"/>
    </ligand>
</feature>
<evidence type="ECO:0000256" key="9">
    <source>
        <dbReference type="PIRSR" id="PIRSR602387-1"/>
    </source>
</evidence>
<feature type="domain" description="Blue (type 1) copper" evidence="11">
    <location>
        <begin position="37"/>
        <end position="131"/>
    </location>
</feature>
<dbReference type="Proteomes" id="UP000248857">
    <property type="component" value="Unassembled WGS sequence"/>
</dbReference>
<keyword evidence="7" id="KW-0793">Thylakoid</keyword>
<reference evidence="12 13" key="1">
    <citation type="journal article" date="2018" name="Sci. Rep.">
        <title>A novel species of the marine cyanobacterium Acaryochloris with a unique pigment content and lifestyle.</title>
        <authorList>
            <person name="Partensky F."/>
            <person name="Six C."/>
            <person name="Ratin M."/>
            <person name="Garczarek L."/>
            <person name="Vaulot D."/>
            <person name="Probert I."/>
            <person name="Calteau A."/>
            <person name="Gourvil P."/>
            <person name="Marie D."/>
            <person name="Grebert T."/>
            <person name="Bouchier C."/>
            <person name="Le Panse S."/>
            <person name="Gachenot M."/>
            <person name="Rodriguez F."/>
            <person name="Garrido J.L."/>
        </authorList>
    </citation>
    <scope>NUCLEOTIDE SEQUENCE [LARGE SCALE GENOMIC DNA]</scope>
    <source>
        <strain evidence="12 13">RCC1774</strain>
    </source>
</reference>
<dbReference type="InterPro" id="IPR000923">
    <property type="entry name" value="BlueCu_1"/>
</dbReference>
<feature type="chain" id="PRO_5015924290" evidence="10">
    <location>
        <begin position="35"/>
        <end position="131"/>
    </location>
</feature>
<dbReference type="Gene3D" id="2.60.40.420">
    <property type="entry name" value="Cupredoxins - blue copper proteins"/>
    <property type="match status" value="1"/>
</dbReference>
<evidence type="ECO:0000256" key="10">
    <source>
        <dbReference type="SAM" id="SignalP"/>
    </source>
</evidence>
<dbReference type="PANTHER" id="PTHR34192:SF10">
    <property type="entry name" value="PLASTOCYANIN MAJOR ISOFORM, CHLOROPLASTIC-RELATED"/>
    <property type="match status" value="1"/>
</dbReference>
<feature type="binding site" evidence="9">
    <location>
        <position position="72"/>
    </location>
    <ligand>
        <name>Cu cation</name>
        <dbReference type="ChEBI" id="CHEBI:23378"/>
    </ligand>
</feature>
<dbReference type="GO" id="GO:0016020">
    <property type="term" value="C:membrane"/>
    <property type="evidence" value="ECO:0007669"/>
    <property type="project" value="UniProtKB-SubCell"/>
</dbReference>
<keyword evidence="8" id="KW-0472">Membrane</keyword>
<keyword evidence="6 9" id="KW-0186">Copper</keyword>
<comment type="caution">
    <text evidence="12">The sequence shown here is derived from an EMBL/GenBank/DDBJ whole genome shotgun (WGS) entry which is preliminary data.</text>
</comment>
<dbReference type="PRINTS" id="PR00157">
    <property type="entry name" value="PLASTOCYANIN"/>
</dbReference>
<keyword evidence="13" id="KW-1185">Reference proteome</keyword>
<dbReference type="InterPro" id="IPR001235">
    <property type="entry name" value="Copper_blue_Plastocyanin"/>
</dbReference>
<evidence type="ECO:0000256" key="8">
    <source>
        <dbReference type="ARBA" id="ARBA00023136"/>
    </source>
</evidence>
<dbReference type="SUPFAM" id="SSF49503">
    <property type="entry name" value="Cupredoxins"/>
    <property type="match status" value="1"/>
</dbReference>
<feature type="binding site" evidence="9">
    <location>
        <position position="119"/>
    </location>
    <ligand>
        <name>Cu cation</name>
        <dbReference type="ChEBI" id="CHEBI:23378"/>
    </ligand>
</feature>
<evidence type="ECO:0000256" key="7">
    <source>
        <dbReference type="ARBA" id="ARBA00023078"/>
    </source>
</evidence>
<dbReference type="InterPro" id="IPR028871">
    <property type="entry name" value="BlueCu_1_BS"/>
</dbReference>
<gene>
    <name evidence="12" type="primary">petE_1</name>
    <name evidence="12" type="ORF">C1752_02723</name>
</gene>
<evidence type="ECO:0000259" key="11">
    <source>
        <dbReference type="Pfam" id="PF00127"/>
    </source>
</evidence>
<feature type="binding site" evidence="9">
    <location>
        <position position="116"/>
    </location>
    <ligand>
        <name>Cu cation</name>
        <dbReference type="ChEBI" id="CHEBI:23378"/>
    </ligand>
</feature>